<dbReference type="Pfam" id="PF17851">
    <property type="entry name" value="GH43_C2"/>
    <property type="match status" value="1"/>
</dbReference>
<dbReference type="Gene3D" id="2.115.10.20">
    <property type="entry name" value="Glycosyl hydrolase domain, family 43"/>
    <property type="match status" value="1"/>
</dbReference>
<dbReference type="SUPFAM" id="SSF75005">
    <property type="entry name" value="Arabinanase/levansucrase/invertase"/>
    <property type="match status" value="1"/>
</dbReference>
<evidence type="ECO:0000256" key="2">
    <source>
        <dbReference type="ARBA" id="ARBA00022801"/>
    </source>
</evidence>
<dbReference type="Gene3D" id="2.60.120.200">
    <property type="match status" value="1"/>
</dbReference>
<dbReference type="Pfam" id="PF04616">
    <property type="entry name" value="Glyco_hydro_43"/>
    <property type="match status" value="1"/>
</dbReference>
<gene>
    <name evidence="7" type="ORF">F3F51_22775</name>
</gene>
<dbReference type="InterPro" id="IPR051795">
    <property type="entry name" value="Glycosyl_Hydrlase_43"/>
</dbReference>
<evidence type="ECO:0000256" key="3">
    <source>
        <dbReference type="ARBA" id="ARBA00023295"/>
    </source>
</evidence>
<accession>A0A6N3V4I7</accession>
<evidence type="ECO:0000256" key="4">
    <source>
        <dbReference type="PIRSR" id="PIRSR606710-1"/>
    </source>
</evidence>
<dbReference type="EMBL" id="VWLX01000021">
    <property type="protein sequence ID" value="KAA3800385.1"/>
    <property type="molecule type" value="Genomic_DNA"/>
</dbReference>
<comment type="caution">
    <text evidence="7">The sequence shown here is derived from an EMBL/GenBank/DDBJ whole genome shotgun (WGS) entry which is preliminary data.</text>
</comment>
<dbReference type="Gene3D" id="2.60.120.260">
    <property type="entry name" value="Galactose-binding domain-like"/>
    <property type="match status" value="1"/>
</dbReference>
<dbReference type="Proteomes" id="UP000460135">
    <property type="component" value="Unassembled WGS sequence"/>
</dbReference>
<keyword evidence="3" id="KW-0326">Glycosidase</keyword>
<keyword evidence="2 7" id="KW-0378">Hydrolase</keyword>
<dbReference type="InterPro" id="IPR041542">
    <property type="entry name" value="GH43_C2"/>
</dbReference>
<comment type="similarity">
    <text evidence="1">Belongs to the glycosyl hydrolase 43 family.</text>
</comment>
<feature type="active site" description="Proton acceptor" evidence="4">
    <location>
        <position position="71"/>
    </location>
</feature>
<dbReference type="PANTHER" id="PTHR42812">
    <property type="entry name" value="BETA-XYLOSIDASE"/>
    <property type="match status" value="1"/>
</dbReference>
<organism evidence="7 8">
    <name type="scientific">Bacteroides ovatus</name>
    <dbReference type="NCBI Taxonomy" id="28116"/>
    <lineage>
        <taxon>Bacteria</taxon>
        <taxon>Pseudomonadati</taxon>
        <taxon>Bacteroidota</taxon>
        <taxon>Bacteroidia</taxon>
        <taxon>Bacteroidales</taxon>
        <taxon>Bacteroidaceae</taxon>
        <taxon>Bacteroides</taxon>
    </lineage>
</organism>
<sequence length="684" mass="78270">MPDMYGCLSLSRMANPSLNGKMNGNWKIMNKLRYLFVAAMIFLSWQLSTAQSSDNGDGTFTNPVLWSDFPDPDVIRVDDTFYFVSTSMHYFPGVTILESKDLVNWQIACNVVDAFKVHPAYDLQNGHRYAKGQWATSLRYFGGRFHVLFNTNTEGSFFYSAHTIEGLWKPTKVEGHKLYDPGMFVDNDGRVYVIHGNTDIFVTEMDPETLQEKGPARQIYKSHRGGMEGNRCYHIGDYYYIYCTYGGDHAGQTCLRSRSLYGPFEEREVMFEVGNRAESVLHQSCMIPLPDGNYWGMIFQDRDGLGRIPWLIPIYWVNDWPIMGDPTDGILTLQTPFASSRKLPAQSSYRTLTGTDDFNSTRIALKWQFNHNPDEHKYSLSERPGYLRLYTATMTDSLRKARNTITQRIFGPYSQGTAKIDFSHQKTGDRAGLVILAEPFATLTIEKTTKGTILSMTVDEAVKENVRLEGKNVWLRASVDGITDYVTFAYSTDGKTFQSIGERFKMKFINTYFCGNRYGLFNYATRQHGGYIDVDYLHVEQHPLFTRNCYKGKVLEAEWFDYQWKAECTWSGLDKANRNQDVTFTHDGGMIAFRNLDVRDTITRLTFTLLNHDATDVFIELKNIDTGEVIGTADIPAPSSQYQNIVMSLQKPLPSARRLEVRVWNKGWNLISMGRVSIDKIILK</sequence>
<feature type="domain" description="Beta-xylosidase C-terminal Concanavalin A-like" evidence="6">
    <location>
        <begin position="355"/>
        <end position="540"/>
    </location>
</feature>
<proteinExistence type="inferred from homology"/>
<dbReference type="AlphaFoldDB" id="A0A6N3V4I7"/>
<dbReference type="SUPFAM" id="SSF49899">
    <property type="entry name" value="Concanavalin A-like lectins/glucanases"/>
    <property type="match status" value="1"/>
</dbReference>
<reference evidence="7 8" key="1">
    <citation type="journal article" date="2019" name="Nat. Med.">
        <title>A library of human gut bacterial isolates paired with longitudinal multiomics data enables mechanistic microbiome research.</title>
        <authorList>
            <person name="Poyet M."/>
            <person name="Groussin M."/>
            <person name="Gibbons S.M."/>
            <person name="Avila-Pacheco J."/>
            <person name="Jiang X."/>
            <person name="Kearney S.M."/>
            <person name="Perrotta A.R."/>
            <person name="Berdy B."/>
            <person name="Zhao S."/>
            <person name="Lieberman T.D."/>
            <person name="Swanson P.K."/>
            <person name="Smith M."/>
            <person name="Roesemann S."/>
            <person name="Alexander J.E."/>
            <person name="Rich S.A."/>
            <person name="Livny J."/>
            <person name="Vlamakis H."/>
            <person name="Clish C."/>
            <person name="Bullock K."/>
            <person name="Deik A."/>
            <person name="Scott J."/>
            <person name="Pierce K.A."/>
            <person name="Xavier R.J."/>
            <person name="Alm E.J."/>
        </authorList>
    </citation>
    <scope>NUCLEOTIDE SEQUENCE [LARGE SCALE GENOMIC DNA]</scope>
    <source>
        <strain evidence="7 8">BIOML-A183</strain>
    </source>
</reference>
<dbReference type="GO" id="GO:0005975">
    <property type="term" value="P:carbohydrate metabolic process"/>
    <property type="evidence" value="ECO:0007669"/>
    <property type="project" value="InterPro"/>
</dbReference>
<dbReference type="InterPro" id="IPR006710">
    <property type="entry name" value="Glyco_hydro_43"/>
</dbReference>
<evidence type="ECO:0000256" key="1">
    <source>
        <dbReference type="ARBA" id="ARBA00009865"/>
    </source>
</evidence>
<feature type="site" description="Important for catalytic activity, responsible for pKa modulation of the active site Glu and correct orientation of both the proton donor and substrate" evidence="5">
    <location>
        <position position="180"/>
    </location>
</feature>
<name>A0A6N3V4I7_BACOV</name>
<feature type="active site" description="Proton donor" evidence="4">
    <location>
        <position position="228"/>
    </location>
</feature>
<dbReference type="InterPro" id="IPR013320">
    <property type="entry name" value="ConA-like_dom_sf"/>
</dbReference>
<protein>
    <submittedName>
        <fullName evidence="7">Family 43 glycosylhydrolase</fullName>
    </submittedName>
</protein>
<dbReference type="InterPro" id="IPR023296">
    <property type="entry name" value="Glyco_hydro_beta-prop_sf"/>
</dbReference>
<dbReference type="PANTHER" id="PTHR42812:SF12">
    <property type="entry name" value="BETA-XYLOSIDASE-RELATED"/>
    <property type="match status" value="1"/>
</dbReference>
<dbReference type="GO" id="GO:0004553">
    <property type="term" value="F:hydrolase activity, hydrolyzing O-glycosyl compounds"/>
    <property type="evidence" value="ECO:0007669"/>
    <property type="project" value="InterPro"/>
</dbReference>
<evidence type="ECO:0000313" key="7">
    <source>
        <dbReference type="EMBL" id="KAA3800385.1"/>
    </source>
</evidence>
<evidence type="ECO:0000313" key="8">
    <source>
        <dbReference type="Proteomes" id="UP000460135"/>
    </source>
</evidence>
<evidence type="ECO:0000259" key="6">
    <source>
        <dbReference type="Pfam" id="PF17851"/>
    </source>
</evidence>
<evidence type="ECO:0000256" key="5">
    <source>
        <dbReference type="PIRSR" id="PIRSR606710-2"/>
    </source>
</evidence>
<dbReference type="CDD" id="cd09001">
    <property type="entry name" value="GH43_FsAxh1-like"/>
    <property type="match status" value="1"/>
</dbReference>